<evidence type="ECO:0000256" key="1">
    <source>
        <dbReference type="SAM" id="MobiDB-lite"/>
    </source>
</evidence>
<proteinExistence type="predicted"/>
<evidence type="ECO:0000313" key="3">
    <source>
        <dbReference type="RefSeq" id="XP_072806822.1"/>
    </source>
</evidence>
<protein>
    <submittedName>
        <fullName evidence="3">Uncharacterized protein isoform X1</fullName>
    </submittedName>
</protein>
<organism evidence="2 3">
    <name type="scientific">Vicugna pacos</name>
    <name type="common">Alpaca</name>
    <name type="synonym">Lama pacos</name>
    <dbReference type="NCBI Taxonomy" id="30538"/>
    <lineage>
        <taxon>Eukaryota</taxon>
        <taxon>Metazoa</taxon>
        <taxon>Chordata</taxon>
        <taxon>Craniata</taxon>
        <taxon>Vertebrata</taxon>
        <taxon>Euteleostomi</taxon>
        <taxon>Mammalia</taxon>
        <taxon>Eutheria</taxon>
        <taxon>Laurasiatheria</taxon>
        <taxon>Artiodactyla</taxon>
        <taxon>Tylopoda</taxon>
        <taxon>Camelidae</taxon>
        <taxon>Vicugna</taxon>
    </lineage>
</organism>
<feature type="region of interest" description="Disordered" evidence="1">
    <location>
        <begin position="1"/>
        <end position="121"/>
    </location>
</feature>
<dbReference type="RefSeq" id="XP_072806822.1">
    <property type="nucleotide sequence ID" value="XM_072950721.1"/>
</dbReference>
<feature type="compositionally biased region" description="Basic residues" evidence="1">
    <location>
        <begin position="62"/>
        <end position="71"/>
    </location>
</feature>
<evidence type="ECO:0000313" key="2">
    <source>
        <dbReference type="Proteomes" id="UP001652581"/>
    </source>
</evidence>
<dbReference type="Proteomes" id="UP001652581">
    <property type="component" value="Chromosome 27"/>
</dbReference>
<feature type="compositionally biased region" description="Low complexity" evidence="1">
    <location>
        <begin position="1"/>
        <end position="41"/>
    </location>
</feature>
<sequence>MAGEAAAPRAVRRSAAAAGPAGRRGAAPGRPQARGSEAAAAEAKRAARRGRSPRQRLLGRPGPRRGKRRCGSGRGGSPGPWRLDPIRAGARAGDPARDSGVGDQEVPTAVLRPDSPTGELF</sequence>
<dbReference type="GeneID" id="140689700"/>
<feature type="compositionally biased region" description="Low complexity" evidence="1">
    <location>
        <begin position="79"/>
        <end position="93"/>
    </location>
</feature>
<keyword evidence="2" id="KW-1185">Reference proteome</keyword>
<gene>
    <name evidence="3" type="primary">LOC140689700</name>
</gene>
<accession>A0ABM5CDV0</accession>
<name>A0ABM5CDV0_VICPA</name>
<reference evidence="3" key="1">
    <citation type="submission" date="2025-08" db="UniProtKB">
        <authorList>
            <consortium name="RefSeq"/>
        </authorList>
    </citation>
    <scope>IDENTIFICATION</scope>
</reference>